<evidence type="ECO:0000259" key="4">
    <source>
        <dbReference type="PROSITE" id="PS50977"/>
    </source>
</evidence>
<dbReference type="GO" id="GO:0003700">
    <property type="term" value="F:DNA-binding transcription factor activity"/>
    <property type="evidence" value="ECO:0007669"/>
    <property type="project" value="TreeGrafter"/>
</dbReference>
<dbReference type="PROSITE" id="PS50977">
    <property type="entry name" value="HTH_TETR_2"/>
    <property type="match status" value="1"/>
</dbReference>
<dbReference type="Gene3D" id="1.10.10.60">
    <property type="entry name" value="Homeodomain-like"/>
    <property type="match status" value="1"/>
</dbReference>
<evidence type="ECO:0000313" key="5">
    <source>
        <dbReference type="EMBL" id="GHD10710.1"/>
    </source>
</evidence>
<dbReference type="SUPFAM" id="SSF46689">
    <property type="entry name" value="Homeodomain-like"/>
    <property type="match status" value="1"/>
</dbReference>
<feature type="DNA-binding region" description="H-T-H motif" evidence="2">
    <location>
        <begin position="35"/>
        <end position="54"/>
    </location>
</feature>
<dbReference type="GO" id="GO:0000976">
    <property type="term" value="F:transcription cis-regulatory region binding"/>
    <property type="evidence" value="ECO:0007669"/>
    <property type="project" value="TreeGrafter"/>
</dbReference>
<reference evidence="5" key="2">
    <citation type="submission" date="2020-09" db="EMBL/GenBank/DDBJ databases">
        <authorList>
            <person name="Sun Q."/>
            <person name="Kim S."/>
        </authorList>
    </citation>
    <scope>NUCLEOTIDE SEQUENCE</scope>
    <source>
        <strain evidence="5">KCTC 42249</strain>
    </source>
</reference>
<evidence type="ECO:0000256" key="3">
    <source>
        <dbReference type="SAM" id="MobiDB-lite"/>
    </source>
</evidence>
<dbReference type="PRINTS" id="PR00455">
    <property type="entry name" value="HTHTETR"/>
</dbReference>
<keyword evidence="6" id="KW-1185">Reference proteome</keyword>
<dbReference type="InterPro" id="IPR001647">
    <property type="entry name" value="HTH_TetR"/>
</dbReference>
<evidence type="ECO:0000256" key="2">
    <source>
        <dbReference type="PROSITE-ProRule" id="PRU00335"/>
    </source>
</evidence>
<sequence length="251" mass="27012">MQSTVISSEEAPSERQQAVLDAVLSLLVEQGHALTMTAVARRASCSKETLYKWYGDRDGLLTATVRWQASKVRAGNYDAQHLDSSTLRESLQGFAVNWLTVISSRTSVALNRVAVGGAGSGRDALGAIVLANGRFAIGERLKPVLEAGRTAGLLAFDDAEEAFRTFFGLVGRDVQIRLLLGDDMALDAAEIEADARRATNQFFALYGRGSFEAPLRSAPQDEERGGSGAQEQNSTDLESATSVRERRPSSS</sequence>
<evidence type="ECO:0000256" key="1">
    <source>
        <dbReference type="ARBA" id="ARBA00023125"/>
    </source>
</evidence>
<feature type="compositionally biased region" description="Polar residues" evidence="3">
    <location>
        <begin position="229"/>
        <end position="242"/>
    </location>
</feature>
<feature type="region of interest" description="Disordered" evidence="3">
    <location>
        <begin position="214"/>
        <end position="251"/>
    </location>
</feature>
<proteinExistence type="predicted"/>
<dbReference type="PANTHER" id="PTHR30055:SF146">
    <property type="entry name" value="HTH-TYPE TRANSCRIPTIONAL DUAL REGULATOR CECR"/>
    <property type="match status" value="1"/>
</dbReference>
<name>A0A8J3DP20_9HYPH</name>
<reference evidence="5" key="1">
    <citation type="journal article" date="2014" name="Int. J. Syst. Evol. Microbiol.">
        <title>Complete genome sequence of Corynebacterium casei LMG S-19264T (=DSM 44701T), isolated from a smear-ripened cheese.</title>
        <authorList>
            <consortium name="US DOE Joint Genome Institute (JGI-PGF)"/>
            <person name="Walter F."/>
            <person name="Albersmeier A."/>
            <person name="Kalinowski J."/>
            <person name="Ruckert C."/>
        </authorList>
    </citation>
    <scope>NUCLEOTIDE SEQUENCE</scope>
    <source>
        <strain evidence="5">KCTC 42249</strain>
    </source>
</reference>
<dbReference type="Pfam" id="PF14246">
    <property type="entry name" value="TetR_C_7"/>
    <property type="match status" value="1"/>
</dbReference>
<accession>A0A8J3DP20</accession>
<organism evidence="5 6">
    <name type="scientific">Tianweitania populi</name>
    <dbReference type="NCBI Taxonomy" id="1607949"/>
    <lineage>
        <taxon>Bacteria</taxon>
        <taxon>Pseudomonadati</taxon>
        <taxon>Pseudomonadota</taxon>
        <taxon>Alphaproteobacteria</taxon>
        <taxon>Hyphomicrobiales</taxon>
        <taxon>Phyllobacteriaceae</taxon>
        <taxon>Tianweitania</taxon>
    </lineage>
</organism>
<evidence type="ECO:0000313" key="6">
    <source>
        <dbReference type="Proteomes" id="UP000630142"/>
    </source>
</evidence>
<dbReference type="EMBL" id="BMZQ01000001">
    <property type="protein sequence ID" value="GHD10710.1"/>
    <property type="molecule type" value="Genomic_DNA"/>
</dbReference>
<comment type="caution">
    <text evidence="5">The sequence shown here is derived from an EMBL/GenBank/DDBJ whole genome shotgun (WGS) entry which is preliminary data.</text>
</comment>
<dbReference type="InterPro" id="IPR050109">
    <property type="entry name" value="HTH-type_TetR-like_transc_reg"/>
</dbReference>
<gene>
    <name evidence="5" type="ORF">GCM10016234_12920</name>
</gene>
<keyword evidence="1 2" id="KW-0238">DNA-binding</keyword>
<dbReference type="InterPro" id="IPR039536">
    <property type="entry name" value="TetR_C_Proteobacteria"/>
</dbReference>
<dbReference type="Gene3D" id="1.10.357.10">
    <property type="entry name" value="Tetracycline Repressor, domain 2"/>
    <property type="match status" value="1"/>
</dbReference>
<dbReference type="AlphaFoldDB" id="A0A8J3DP20"/>
<dbReference type="PANTHER" id="PTHR30055">
    <property type="entry name" value="HTH-TYPE TRANSCRIPTIONAL REGULATOR RUTR"/>
    <property type="match status" value="1"/>
</dbReference>
<dbReference type="Proteomes" id="UP000630142">
    <property type="component" value="Unassembled WGS sequence"/>
</dbReference>
<feature type="domain" description="HTH tetR-type" evidence="4">
    <location>
        <begin position="13"/>
        <end position="72"/>
    </location>
</feature>
<dbReference type="InterPro" id="IPR009057">
    <property type="entry name" value="Homeodomain-like_sf"/>
</dbReference>
<dbReference type="RefSeq" id="WP_407701818.1">
    <property type="nucleotide sequence ID" value="NZ_BMZQ01000001.1"/>
</dbReference>
<protein>
    <submittedName>
        <fullName evidence="5">TetR family transcriptional regulator</fullName>
    </submittedName>
</protein>